<keyword evidence="3" id="KW-1185">Reference proteome</keyword>
<dbReference type="Proteomes" id="UP000266841">
    <property type="component" value="Unassembled WGS sequence"/>
</dbReference>
<dbReference type="OrthoDB" id="48476at2759"/>
<proteinExistence type="predicted"/>
<feature type="region of interest" description="Disordered" evidence="1">
    <location>
        <begin position="61"/>
        <end position="112"/>
    </location>
</feature>
<evidence type="ECO:0000313" key="3">
    <source>
        <dbReference type="Proteomes" id="UP000266841"/>
    </source>
</evidence>
<evidence type="ECO:0000256" key="1">
    <source>
        <dbReference type="SAM" id="MobiDB-lite"/>
    </source>
</evidence>
<organism evidence="2 3">
    <name type="scientific">Thalassiosira oceanica</name>
    <name type="common">Marine diatom</name>
    <dbReference type="NCBI Taxonomy" id="159749"/>
    <lineage>
        <taxon>Eukaryota</taxon>
        <taxon>Sar</taxon>
        <taxon>Stramenopiles</taxon>
        <taxon>Ochrophyta</taxon>
        <taxon>Bacillariophyta</taxon>
        <taxon>Coscinodiscophyceae</taxon>
        <taxon>Thalassiosirophycidae</taxon>
        <taxon>Thalassiosirales</taxon>
        <taxon>Thalassiosiraceae</taxon>
        <taxon>Thalassiosira</taxon>
    </lineage>
</organism>
<name>K0TAN4_THAOC</name>
<reference evidence="2 3" key="1">
    <citation type="journal article" date="2012" name="Genome Biol.">
        <title>Genome and low-iron response of an oceanic diatom adapted to chronic iron limitation.</title>
        <authorList>
            <person name="Lommer M."/>
            <person name="Specht M."/>
            <person name="Roy A.S."/>
            <person name="Kraemer L."/>
            <person name="Andreson R."/>
            <person name="Gutowska M.A."/>
            <person name="Wolf J."/>
            <person name="Bergner S.V."/>
            <person name="Schilhabel M.B."/>
            <person name="Klostermeier U.C."/>
            <person name="Beiko R.G."/>
            <person name="Rosenstiel P."/>
            <person name="Hippler M."/>
            <person name="Laroche J."/>
        </authorList>
    </citation>
    <scope>NUCLEOTIDE SEQUENCE [LARGE SCALE GENOMIC DNA]</scope>
    <source>
        <strain evidence="2 3">CCMP1005</strain>
    </source>
</reference>
<evidence type="ECO:0000313" key="2">
    <source>
        <dbReference type="EMBL" id="EJK74570.1"/>
    </source>
</evidence>
<feature type="compositionally biased region" description="Low complexity" evidence="1">
    <location>
        <begin position="98"/>
        <end position="112"/>
    </location>
</feature>
<sequence>MAPIPKAMSRSSMGRSDSSLSDSNSNAEDHASAVSWSSFGALSSSPGTHFARKMIHTQSISELPEYQTDEPTVQNCGGRDIESSSGVNWLLGGGGKPTGSASKSSSGSLLSQSNLSVNGNYWYEPTEPTERKNTANNYATFGRPATAMLSKTYSQASLSKTYSQASLRSRPSVPTPKAQPPLDILSQSVETAVAPIYGIYGCEVWMFNEQDGTLVNMPITQSLIPSVSESSTRRAPGNLYMRSPPQEADHDSPSFDSVARDAFERLVDTTRLDFMPLKTLDPGVGLAGLLWAEQSTMNGGPGIAGDVGQKVRERVVNLGKGLFSRLDSVSSSEHDGHDPLDDPLDRRISHSSLLDGLEPVKGTETFDVKQSNGLGLVWRDVEALSEDPDQPFIERMQFVAKAGMTLVTGVQYDVNGGKGIVVFFANPHSDPKRLRNRENSELIQLATQFIGSSCAMCAPLKKAAELVKRRPRDNWRRVRHKILGVVRLYLIATKNRDRSGYRGSPGGSPLLRRNDSSFDLRSTMKRTASTLSLLTNREQSYKLLTDVRNQSFRVLSEATTTMKSKLIQKSIDVKLTAKAKGMKFMAKVQHGGHAGLPPPFTWNQTVWTFTGVAITHSILSLLDYYIVTLSGGSHQLIIGPLGALTTLQVSFDLFLLDHSEESRNLIRFLLSTT</sequence>
<gene>
    <name evidence="2" type="ORF">THAOC_03748</name>
</gene>
<accession>K0TAN4</accession>
<dbReference type="AlphaFoldDB" id="K0TAN4"/>
<protein>
    <submittedName>
        <fullName evidence="2">Uncharacterized protein</fullName>
    </submittedName>
</protein>
<comment type="caution">
    <text evidence="2">The sequence shown here is derived from an EMBL/GenBank/DDBJ whole genome shotgun (WGS) entry which is preliminary data.</text>
</comment>
<feature type="compositionally biased region" description="Low complexity" evidence="1">
    <location>
        <begin position="8"/>
        <end position="26"/>
    </location>
</feature>
<feature type="region of interest" description="Disordered" evidence="1">
    <location>
        <begin position="1"/>
        <end position="32"/>
    </location>
</feature>
<dbReference type="EMBL" id="AGNL01003543">
    <property type="protein sequence ID" value="EJK74570.1"/>
    <property type="molecule type" value="Genomic_DNA"/>
</dbReference>